<dbReference type="InterPro" id="IPR001747">
    <property type="entry name" value="Vitellogenin_N"/>
</dbReference>
<dbReference type="PROSITE" id="PS51233">
    <property type="entry name" value="VWFD"/>
    <property type="match status" value="1"/>
</dbReference>
<comment type="caution">
    <text evidence="3">Lacks conserved residue(s) required for the propagation of feature annotation.</text>
</comment>
<evidence type="ECO:0000313" key="7">
    <source>
        <dbReference type="EMBL" id="KAG5847191.1"/>
    </source>
</evidence>
<evidence type="ECO:0000256" key="3">
    <source>
        <dbReference type="PROSITE-ProRule" id="PRU00557"/>
    </source>
</evidence>
<evidence type="ECO:0008006" key="9">
    <source>
        <dbReference type="Google" id="ProtNLM"/>
    </source>
</evidence>
<dbReference type="SMART" id="SM00216">
    <property type="entry name" value="VWD"/>
    <property type="match status" value="1"/>
</dbReference>
<dbReference type="EMBL" id="JAFIRN010000006">
    <property type="protein sequence ID" value="KAG5847191.1"/>
    <property type="molecule type" value="Genomic_DNA"/>
</dbReference>
<proteinExistence type="predicted"/>
<accession>A0A9D3MFN4</accession>
<dbReference type="Gene3D" id="2.20.50.20">
    <property type="entry name" value="Lipovitellin. Chain A, domain 3"/>
    <property type="match status" value="1"/>
</dbReference>
<dbReference type="Proteomes" id="UP001044222">
    <property type="component" value="Chromosome 6"/>
</dbReference>
<evidence type="ECO:0000313" key="8">
    <source>
        <dbReference type="Proteomes" id="UP001044222"/>
    </source>
</evidence>
<dbReference type="InterPro" id="IPR015819">
    <property type="entry name" value="Lipid_transp_b-sht_shell"/>
</dbReference>
<dbReference type="InterPro" id="IPR048484">
    <property type="entry name" value="LOC400499-like"/>
</dbReference>
<dbReference type="Pfam" id="PF21013">
    <property type="entry name" value="LOC400499"/>
    <property type="match status" value="1"/>
</dbReference>
<sequence>MRQGKVLEVCPRAGEAAWTLNIKRAILSVLQTSHTGETQEMVEETDIHGTCWSTYERRGPLLVKTRNLQQCYQDRLADFWVHSVPLADTTALESRVKCFQRHRDQAMEEVNCTETVSLATLSGPSGGPHTETVTTLTLLRAQEGVPVSPDAVGPVYSSNLRFKQPPGVPGQGSKQTPAESSDTVRKLCALKGDHQKQAALFLHLVFQLRALSRDQLQELWLEASFKCRDDWQPLLDALPACGSEACISIMTDLILGGEVEEERVSSFLSSFAFIPHPTPAMICSISALLKSPEVGSGTLLAVSAMVHSLCQRARSPCSLFPEVQQLMDMLREMLGKDCKDGRTSQLAEKLRVLKAVGNAGLAASSFTSVLSACAQNVSSPLELRLAAIHAFRRIPCSANRKALVQLYCSAQEDVEVRIAAYQQLMRCPDPQVLRRVRTTLRNETSSQVGAFVWSHLTQIQKTEDPLKQALMESLPDDIISKDFEAESWKYSSYIDATMDTGFGGVNVEGALVFSPSSLFPRSAMANLTLHILGRAFNLLEINVRAENMEPLMKQVFGHQAPPSEEEAGRSEAPERKRRSGEAGKEANGFPDRKEKACRSNGSTRLGQAKAKFAGRRSGDTRPRCGLSAKVFGDELAFVTCDDVSAQMRQLSLSLAGVAVRLLKGQELQLNRRAVLVTEELVLPSLSGLPVKLALNVSSSLSLRVKGSANLVSWSHFSVSGYIKPSAYVGVWTRMGVEGPYGQAGVEWAMGLRTSTSLDGAIQLQKGQDLRVTLNTPEDIMDIVHFSSRTYSVNAAVREELTGFRDRVDKTICTPQDWSKLVGWQLCSQASYPLSRLGVALPPAGPAVLSLRLLKLDRGLHQYLLEAAYSLQSQRGTWVPLEASLHLFLGTPHSTVPRDVALDLSFSSVTPKLTLKMTHPLKSLHIQGQADQFRGMHSGKLELLVDNLHHYYIKGLMDMQILPTEQRLLSHLEAKITAEGHPIILSANITRGMGRKISVSAKLKNLFRETASFSVLLDRRVEEGHRQYTTEAELLLPGVLGGQIIGLLQQRGPLWSTAMRLRYGLQGDAQNQRQECHMTQNLKNERDSRQIYRLWAKHELYCSHITSLNHKVQLRHEEGPGHIQSALDLSYGKHWDEINNKRRVLLSQAFKNQSRHALTSYLLEFSLQVLEKHMNYKTQLLHSHLRQRGAESSTHLKVNYNDQMPLVAGLHWKDSSKALVQKWEGSFNMDTPWLYVYTAHKLSQPQRRAFHFKSEITTRKLVNLRNLAVEGFYREKSKEREGLLHLYTPAGTYLKASGRGVVGKKGLKVSSSLSSAWTSTLLGDISMENSRHQKALQLVASYGKQNISLSSALSIADKKLRKRLVTVKLVLTEPMSPAVELELEGIVEELKRHKDLYQKQGRLHLRQPFRNFPQSLVLQETFTVDLRQARYVLESRAILSGGKESVHTFTLGYKPTGPFVCSSLTHPYSSEVIPQESELCVRLHSNQTQQEVQGMMRINKKDKLTVLGRVQNTADTSQHGLTLQFNLTHLFQSQLPPSVNLEGKISWNTNNSPQFDYLGAGRAVINHKEKCRFSVQFNGSSNGLGLYSSFSHPFNFIPRTLQAHAEAELSGEGGVSSYVCVKTDGEDRATLEANLVNAQKNSTKILEAKVALRQRLLPIIQDTELQLSANISTERLSALLSLTQEGGRALEARLGGAVEHGPGLRLNVSGTLQNSLPRLKVLPPALGLKGVLRQSPRLTEGELKVTVMDAVYAVELNHQEASGPGKEDVLGEKAARARDSLCVYATEQALCVEISSILETWRAGRLHALLSHTSPKLYAAGLAYNGSVQLSWAQEECRLSAAGEFQAGGRGLRARLEGLRSEQEAGRWELSSSLQQNIKLLLERGVLGSAAAAGHYQQVDTGVVSAGVVVHMEEQRALEVLLEAGRTDVSARLAMSLQHHMRQLEGVVPSLFQMNCSGGVTVDRLSGQCSGNVAGGPVEAHLPKRLLVKGSVANWGCNKRLEMRALGVPSSNTLVLSALLATRPSVQLDLVLGRCELIAIASTDGTSVPQHTQSSWAANFTNHCPALQHAGVPAHTALSGLLSVTPCQSSLSCNGGGDVRPGGRSQWAWVSGTQCPLLEAFGLPAQTQLNGSLRLDGCVLEAGWAGCGSGLQVEAVLQHRFSAAGGLPGRSRLLVTGKAGPRQRRGELELQLGSCALRASVGLQSHDKLLGTVLLQNNCSTLQEMGTPSRMEGSGFLFIDKKLLDSHLSLLTDEPKLQAHLTLKTGRGQQETLVQITHSVPLLLSSGVPANATLSISSERGPDHYHRVLSCSLDSKQISEVVRVQRSQGELRGQYLLIHTLDSLKHWGLPGNNSIQAELALGEAKSLALFLRFGDGLASLKAKLRDTPTDVEVAGALRHSLPWLQRLGLPKAVEAVCIVHGVLPQLQSEASLSVEGEKLLVSTLNISIAEGHLDLLLSLASTPSLTVGLPRILNTTLSAKYAGVQRRVSADVHCDGRQIRVAGEVGGWGTQGREIRAAIQENAEGQDTPMLQLEVWGRLTDSQLSGSLAVNPETNSSLALRVQGHSLPNRKEFDVTLRQSIPGLQRYLPSHLGTQTQLNHTSTRLQGAAELQLGRGELRVRGDLALTKTGYSQTLELDQSFLQLKTLPKTVEVRMTYDGDSHTQQLQQHILWGGQDLRVSGLYTTPPDQEKGTHRLRVQISSAFASLPHECNLDVQLGRLAHRRLDRVRLDWMGHGSHEQVRALCSWSHEENRWEGQVDLRQPFTPVLSHLHLHTSSLHHTGGQGNSHQAQLSWNDGMPVNLTLRVNKYWRTDFSRGNACLYLSPGQLRTVLPLVDIQGCGSVARERNSYSQMAELNWGNKRITQSMKYQRGARGMHTLQLEGGAENVSPSPCPSHTFLAQVHTDCRNHLEHHLLLGLCPPHPSWVVSGHHRVNTGKELLYTQSRLSVSGEPHHSSFTLALTNTSTAHRTNFSLHTRFQVGDGSLDLGSSATLSHRGLGLLMQARLDDIERVWLQGALEGRCLQAAAGYNDDDDVTIALCLEGRRHITFAAQRREGGAKYQKLASVSVGAANQSLTLVAQGCVENLWTTEARVRVLGSQIRNKLLARIQSLQRLLVEFKCQELSERPYRLTQKAEVLLVQGLREAWQVWRRGSLRHALTDTLPRCLDSLQQVSLQIQQELKKPLTTLAGVYQDVTGRWLHMEWRETTTLWAEKLAELLPVVLEDRHLSAPLKAVLGTLTTVLDVVSQQTAQWTEAKVAAALTGIRRRLASLYRLSKRRCEVTVQVPLPRGPWSEIGGAGLTEFLLEEWLLKPLQALTSLRPLAELYRLKRRLMDSPFRHQALLVSNQFVVSFDGHLYEIPGRCALLLAHDVVQESFTVLLSPDMTPQRLLLVEMGNTTVSIFPEGQVEVNCRMMDAPVSHTEVTIRREPNIIEVSNQDGALVTCDLSQALCSLTLDGWQHGISAGLLGTNDNEAGNELPLPDGSQASSLAHFIHSWQVRAQCYSESGKAGLCSNASRHDLTADVPRCVSLFSSPDSPLSPCFRVVDPMQFLSVCKRRRCASIPDSAPCRLAAAYVHLCNSNYVPLELPQQCVNE</sequence>
<dbReference type="Pfam" id="PF01347">
    <property type="entry name" value="Vitellogenin_N"/>
    <property type="match status" value="1"/>
</dbReference>
<name>A0A9D3MFN4_ANGAN</name>
<gene>
    <name evidence="7" type="ORF">ANANG_G00123400</name>
</gene>
<feature type="region of interest" description="Disordered" evidence="4">
    <location>
        <begin position="558"/>
        <end position="620"/>
    </location>
</feature>
<keyword evidence="1" id="KW-0732">Signal</keyword>
<reference evidence="7" key="1">
    <citation type="submission" date="2021-01" db="EMBL/GenBank/DDBJ databases">
        <title>A chromosome-scale assembly of European eel, Anguilla anguilla.</title>
        <authorList>
            <person name="Henkel C."/>
            <person name="Jong-Raadsen S.A."/>
            <person name="Dufour S."/>
            <person name="Weltzien F.-A."/>
            <person name="Palstra A.P."/>
            <person name="Pelster B."/>
            <person name="Spaink H.P."/>
            <person name="Van Den Thillart G.E."/>
            <person name="Jansen H."/>
            <person name="Zahm M."/>
            <person name="Klopp C."/>
            <person name="Cedric C."/>
            <person name="Louis A."/>
            <person name="Berthelot C."/>
            <person name="Parey E."/>
            <person name="Roest Crollius H."/>
            <person name="Montfort J."/>
            <person name="Robinson-Rechavi M."/>
            <person name="Bucao C."/>
            <person name="Bouchez O."/>
            <person name="Gislard M."/>
            <person name="Lluch J."/>
            <person name="Milhes M."/>
            <person name="Lampietro C."/>
            <person name="Lopez Roques C."/>
            <person name="Donnadieu C."/>
            <person name="Braasch I."/>
            <person name="Desvignes T."/>
            <person name="Postlethwait J."/>
            <person name="Bobe J."/>
            <person name="Guiguen Y."/>
            <person name="Dirks R."/>
        </authorList>
    </citation>
    <scope>NUCLEOTIDE SEQUENCE</scope>
    <source>
        <strain evidence="7">Tag_6206</strain>
        <tissue evidence="7">Liver</tissue>
    </source>
</reference>
<evidence type="ECO:0000256" key="2">
    <source>
        <dbReference type="ARBA" id="ARBA00023180"/>
    </source>
</evidence>
<protein>
    <recommendedName>
        <fullName evidence="9">Vitellogenin domain-containing protein</fullName>
    </recommendedName>
</protein>
<evidence type="ECO:0000256" key="4">
    <source>
        <dbReference type="SAM" id="MobiDB-lite"/>
    </source>
</evidence>
<dbReference type="InterPro" id="IPR001846">
    <property type="entry name" value="VWF_type-D"/>
</dbReference>
<feature type="domain" description="VWFD" evidence="6">
    <location>
        <begin position="3338"/>
        <end position="3502"/>
    </location>
</feature>
<dbReference type="InterPro" id="IPR015255">
    <property type="entry name" value="Vitellinogen_open_b-sht"/>
</dbReference>
<dbReference type="InterPro" id="IPR011030">
    <property type="entry name" value="Lipovitellin_superhlx_dom"/>
</dbReference>
<dbReference type="InterPro" id="IPR015816">
    <property type="entry name" value="Vitellinogen_b-sht_N"/>
</dbReference>
<comment type="caution">
    <text evidence="7">The sequence shown here is derived from an EMBL/GenBank/DDBJ whole genome shotgun (WGS) entry which is preliminary data.</text>
</comment>
<feature type="compositionally biased region" description="Basic and acidic residues" evidence="4">
    <location>
        <begin position="566"/>
        <end position="597"/>
    </location>
</feature>
<dbReference type="InterPro" id="IPR015817">
    <property type="entry name" value="Vitellinogen_open_b-sht_sub1"/>
</dbReference>
<dbReference type="GO" id="GO:0005319">
    <property type="term" value="F:lipid transporter activity"/>
    <property type="evidence" value="ECO:0007669"/>
    <property type="project" value="InterPro"/>
</dbReference>
<dbReference type="SUPFAM" id="SSF48431">
    <property type="entry name" value="Lipovitellin-phosvitin complex, superhelical domain"/>
    <property type="match status" value="1"/>
</dbReference>
<dbReference type="PANTHER" id="PTHR37860:SF2">
    <property type="entry name" value="VITELLOGENIN DOMAIN-CONTAINING PROTEIN"/>
    <property type="match status" value="1"/>
</dbReference>
<keyword evidence="8" id="KW-1185">Reference proteome</keyword>
<dbReference type="Gene3D" id="2.30.230.10">
    <property type="entry name" value="Lipovitellin, beta-sheet shell regions, chain A"/>
    <property type="match status" value="1"/>
</dbReference>
<dbReference type="Gene3D" id="1.25.10.20">
    <property type="entry name" value="Vitellinogen, superhelical"/>
    <property type="match status" value="1"/>
</dbReference>
<dbReference type="PROSITE" id="PS51211">
    <property type="entry name" value="VITELLOGENIN"/>
    <property type="match status" value="1"/>
</dbReference>
<dbReference type="SMART" id="SM01169">
    <property type="entry name" value="DUF1943"/>
    <property type="match status" value="1"/>
</dbReference>
<dbReference type="Pfam" id="PF00094">
    <property type="entry name" value="VWD"/>
    <property type="match status" value="1"/>
</dbReference>
<feature type="domain" description="Vitellogenin" evidence="5">
    <location>
        <begin position="1"/>
        <end position="523"/>
    </location>
</feature>
<dbReference type="SUPFAM" id="SSF56968">
    <property type="entry name" value="Lipovitellin-phosvitin complex, beta-sheet shell regions"/>
    <property type="match status" value="2"/>
</dbReference>
<evidence type="ECO:0000259" key="6">
    <source>
        <dbReference type="PROSITE" id="PS51233"/>
    </source>
</evidence>
<dbReference type="Pfam" id="PF09172">
    <property type="entry name" value="Vit_open_b-sht"/>
    <property type="match status" value="1"/>
</dbReference>
<evidence type="ECO:0000259" key="5">
    <source>
        <dbReference type="PROSITE" id="PS51211"/>
    </source>
</evidence>
<organism evidence="7 8">
    <name type="scientific">Anguilla anguilla</name>
    <name type="common">European freshwater eel</name>
    <name type="synonym">Muraena anguilla</name>
    <dbReference type="NCBI Taxonomy" id="7936"/>
    <lineage>
        <taxon>Eukaryota</taxon>
        <taxon>Metazoa</taxon>
        <taxon>Chordata</taxon>
        <taxon>Craniata</taxon>
        <taxon>Vertebrata</taxon>
        <taxon>Euteleostomi</taxon>
        <taxon>Actinopterygii</taxon>
        <taxon>Neopterygii</taxon>
        <taxon>Teleostei</taxon>
        <taxon>Anguilliformes</taxon>
        <taxon>Anguillidae</taxon>
        <taxon>Anguilla</taxon>
    </lineage>
</organism>
<keyword evidence="2" id="KW-0325">Glycoprotein</keyword>
<evidence type="ECO:0000256" key="1">
    <source>
        <dbReference type="ARBA" id="ARBA00022729"/>
    </source>
</evidence>
<dbReference type="Gene3D" id="2.20.80.10">
    <property type="entry name" value="Lipovitellin-phosvitin complex, chain A, domain 4"/>
    <property type="match status" value="1"/>
</dbReference>
<dbReference type="SMART" id="SM00638">
    <property type="entry name" value="LPD_N"/>
    <property type="match status" value="1"/>
</dbReference>
<dbReference type="PANTHER" id="PTHR37860">
    <property type="entry name" value="AGAP008810-PA"/>
    <property type="match status" value="1"/>
</dbReference>